<comment type="caution">
    <text evidence="3">The sequence shown here is derived from an EMBL/GenBank/DDBJ whole genome shotgun (WGS) entry which is preliminary data.</text>
</comment>
<dbReference type="InterPro" id="IPR027417">
    <property type="entry name" value="P-loop_NTPase"/>
</dbReference>
<proteinExistence type="predicted"/>
<feature type="transmembrane region" description="Helical" evidence="1">
    <location>
        <begin position="704"/>
        <end position="721"/>
    </location>
</feature>
<feature type="domain" description="AAA+ ATPase" evidence="2">
    <location>
        <begin position="355"/>
        <end position="511"/>
    </location>
</feature>
<dbReference type="InterPro" id="IPR003593">
    <property type="entry name" value="AAA+_ATPase"/>
</dbReference>
<keyword evidence="1" id="KW-0812">Transmembrane</keyword>
<feature type="transmembrane region" description="Helical" evidence="1">
    <location>
        <begin position="888"/>
        <end position="907"/>
    </location>
</feature>
<feature type="transmembrane region" description="Helical" evidence="1">
    <location>
        <begin position="847"/>
        <end position="867"/>
    </location>
</feature>
<feature type="transmembrane region" description="Helical" evidence="1">
    <location>
        <begin position="983"/>
        <end position="1007"/>
    </location>
</feature>
<keyword evidence="1" id="KW-1133">Transmembrane helix</keyword>
<feature type="transmembrane region" description="Helical" evidence="1">
    <location>
        <begin position="761"/>
        <end position="783"/>
    </location>
</feature>
<evidence type="ECO:0000259" key="2">
    <source>
        <dbReference type="SMART" id="SM00382"/>
    </source>
</evidence>
<dbReference type="Gene3D" id="3.40.50.300">
    <property type="entry name" value="P-loop containing nucleotide triphosphate hydrolases"/>
    <property type="match status" value="1"/>
</dbReference>
<dbReference type="SUPFAM" id="SSF52540">
    <property type="entry name" value="P-loop containing nucleoside triphosphate hydrolases"/>
    <property type="match status" value="1"/>
</dbReference>
<keyword evidence="1" id="KW-0472">Membrane</keyword>
<protein>
    <recommendedName>
        <fullName evidence="2">AAA+ ATPase domain-containing protein</fullName>
    </recommendedName>
</protein>
<gene>
    <name evidence="3" type="ORF">ACFL27_04700</name>
</gene>
<reference evidence="3 4" key="1">
    <citation type="submission" date="2024-09" db="EMBL/GenBank/DDBJ databases">
        <title>Laminarin stimulates single cell rates of sulfate reduction while oxygen inhibits transcriptomic activity in coastal marine sediment.</title>
        <authorList>
            <person name="Lindsay M."/>
            <person name="Orcutt B."/>
            <person name="Emerson D."/>
            <person name="Stepanauskas R."/>
            <person name="D'Angelo T."/>
        </authorList>
    </citation>
    <scope>NUCLEOTIDE SEQUENCE [LARGE SCALE GENOMIC DNA]</scope>
    <source>
        <strain evidence="3">SAG AM-311-K15</strain>
    </source>
</reference>
<sequence>MILLDPKYHSDRENIELDQKLLHTLPKPIHAIASTIDDYAQYKLRLQELCLSLIPLTFQYIALILSCEYFNTELPPKTEVTDSFMRMIKRPGPGKWVGFIRSATSYFKERSCQVIATDTIAMLHTTLVSRRKPKVTMIQPSGLKSKIDYYEALINIRNRFAHSRQISESSAAQLFADYYRIWKALVTLLQPLFTVRILRLDTTGGTYLPYDNAAFDPPLITPSETGKGPLIIINEQLAFLELKPLLVLLTMPEESQDDVLFLEEMKGNKLLYLYKDHYIKRKEEYASFIALIDSRTVPTTAVSSSELSVAILSQRIHRITQTTLTDFEDTLKYIPGMFVERASISRQLNEWLNAPQPGAIVVGEPGTGKTSLVANWCGQRNEQDDHVLLLEAAKLEHSDLPRMMESLLHLGSPLRECLENIYQENRNIPPDAPPVRFILIIDGVNEFVGSGLDNRSLLWQEISNLVNRFDDYRPFFKCLVTTRSDLWKQDFPKKDSLELRFKRRLFFGSSDSEFPLIYVGSLDPEEVVAVYEKARASVAGMAPLTPYQELTPTTQKVIRNPFLLRLLLRTYNHVKVPPLTEKTLMRQYAQEKALKDQQKREILFLMLERMAELKKTEISLTEFLPRKKEKKLLGKKKILDLEHIIYDPRSQSPYKKLLGEGLIEERTVSSNGETEERLAFAQEKITNMLDREHKEHLLKRSLRRFLYVVLIILLLLIPVVLKELKYASNWRMYIQNVLSDCTLSSTEVEGMQDKAITITNLYSYHLIGILFILFMAISLLYLLTITSIFIRRVSAKFVVQDLPTQYTNQKFARIRDKYLGWFFGIVIPLTFPIWRMTPMNFWTLRNLLLVMALISLLVIFASGGALLRHARTSEDTYTLLGKNAFVETGLNVSLVIIPMLILLFLLANLMALINSKYAATIQIMEKEFVTSSAFQYLEKSSEKNDRSVLVWFRTLLFEQWKNQRNILDNFILFFQQAVNKFTAAQFIIFPLFLVLQWVTAIPLEVYLRQRLTVPQD</sequence>
<dbReference type="EMBL" id="JBHPBY010000041">
    <property type="protein sequence ID" value="MFC1849491.1"/>
    <property type="molecule type" value="Genomic_DNA"/>
</dbReference>
<evidence type="ECO:0000256" key="1">
    <source>
        <dbReference type="SAM" id="Phobius"/>
    </source>
</evidence>
<organism evidence="3 4">
    <name type="scientific">candidate division CSSED10-310 bacterium</name>
    <dbReference type="NCBI Taxonomy" id="2855610"/>
    <lineage>
        <taxon>Bacteria</taxon>
        <taxon>Bacteria division CSSED10-310</taxon>
    </lineage>
</organism>
<dbReference type="SMART" id="SM00382">
    <property type="entry name" value="AAA"/>
    <property type="match status" value="1"/>
</dbReference>
<name>A0ABV6YTG9_UNCC1</name>
<keyword evidence="4" id="KW-1185">Reference proteome</keyword>
<accession>A0ABV6YTG9</accession>
<evidence type="ECO:0000313" key="4">
    <source>
        <dbReference type="Proteomes" id="UP001594351"/>
    </source>
</evidence>
<dbReference type="Proteomes" id="UP001594351">
    <property type="component" value="Unassembled WGS sequence"/>
</dbReference>
<feature type="transmembrane region" description="Helical" evidence="1">
    <location>
        <begin position="818"/>
        <end position="835"/>
    </location>
</feature>
<evidence type="ECO:0000313" key="3">
    <source>
        <dbReference type="EMBL" id="MFC1849491.1"/>
    </source>
</evidence>